<keyword evidence="2" id="KW-1185">Reference proteome</keyword>
<reference evidence="1" key="1">
    <citation type="submission" date="2025-05" db="UniProtKB">
        <authorList>
            <consortium name="Ensembl"/>
        </authorList>
    </citation>
    <scope>IDENTIFICATION</scope>
</reference>
<dbReference type="Proteomes" id="UP000694700">
    <property type="component" value="Unplaced"/>
</dbReference>
<evidence type="ECO:0000313" key="1">
    <source>
        <dbReference type="Ensembl" id="ENSCCRP00015066487.1"/>
    </source>
</evidence>
<organism evidence="1 3">
    <name type="scientific">Cyprinus carpio</name>
    <name type="common">Common carp</name>
    <dbReference type="NCBI Taxonomy" id="7962"/>
    <lineage>
        <taxon>Eukaryota</taxon>
        <taxon>Metazoa</taxon>
        <taxon>Chordata</taxon>
        <taxon>Craniata</taxon>
        <taxon>Vertebrata</taxon>
        <taxon>Euteleostomi</taxon>
        <taxon>Actinopterygii</taxon>
        <taxon>Neopterygii</taxon>
        <taxon>Teleostei</taxon>
        <taxon>Ostariophysi</taxon>
        <taxon>Cypriniformes</taxon>
        <taxon>Cyprinidae</taxon>
        <taxon>Cyprininae</taxon>
        <taxon>Cyprinus</taxon>
    </lineage>
</organism>
<evidence type="ECO:0000313" key="2">
    <source>
        <dbReference type="Proteomes" id="UP000694427"/>
    </source>
</evidence>
<dbReference type="Ensembl" id="ENSCCRT00015068662.1">
    <property type="protein sequence ID" value="ENSCCRP00015066487.1"/>
    <property type="gene ID" value="ENSCCRG00015027094.1"/>
</dbReference>
<dbReference type="Proteomes" id="UP000694427">
    <property type="component" value="Unplaced"/>
</dbReference>
<accession>A0A8C1WFA9</accession>
<evidence type="ECO:0000313" key="3">
    <source>
        <dbReference type="Proteomes" id="UP000694700"/>
    </source>
</evidence>
<sequence>MISVNRTAVLSCRVIEQNKKGYDQARGRTRVNIGEAFQRWTELKEREGLELDAEVALFLLDRWVTLILRK</sequence>
<name>A0A8C1WFA9_CYPCA</name>
<protein>
    <submittedName>
        <fullName evidence="1">Uncharacterized protein</fullName>
    </submittedName>
</protein>
<dbReference type="Ensembl" id="ENSCCRT00010061036.1">
    <property type="protein sequence ID" value="ENSCCRP00010055707.1"/>
    <property type="gene ID" value="ENSCCRG00010023612.1"/>
</dbReference>
<proteinExistence type="predicted"/>
<dbReference type="AlphaFoldDB" id="A0A8C1WFA9"/>